<dbReference type="HAMAP" id="MF_01485">
    <property type="entry name" value="RecB"/>
    <property type="match status" value="1"/>
</dbReference>
<keyword evidence="20" id="KW-1185">Reference proteome</keyword>
<evidence type="ECO:0000256" key="1">
    <source>
        <dbReference type="ARBA" id="ARBA00022722"/>
    </source>
</evidence>
<comment type="subunit">
    <text evidence="15">Heterotrimer of RecB, RecC and RecD. All subunits contribute to DNA-binding. Interacts with RecA.</text>
</comment>
<feature type="binding site" evidence="16">
    <location>
        <begin position="19"/>
        <end position="26"/>
    </location>
    <ligand>
        <name>ATP</name>
        <dbReference type="ChEBI" id="CHEBI:30616"/>
    </ligand>
</feature>
<evidence type="ECO:0000256" key="4">
    <source>
        <dbReference type="ARBA" id="ARBA00022763"/>
    </source>
</evidence>
<dbReference type="PROSITE" id="PS51198">
    <property type="entry name" value="UVRD_HELICASE_ATP_BIND"/>
    <property type="match status" value="1"/>
</dbReference>
<dbReference type="Gene3D" id="3.40.50.300">
    <property type="entry name" value="P-loop containing nucleotide triphosphate hydrolases"/>
    <property type="match status" value="2"/>
</dbReference>
<comment type="domain">
    <text evidence="15">The C-terminal domain has nuclease activity and interacts with RecD. It interacts with RecA, facilitating its loading onto ssDNA.</text>
</comment>
<dbReference type="Gene3D" id="3.90.320.10">
    <property type="match status" value="1"/>
</dbReference>
<dbReference type="InterPro" id="IPR027417">
    <property type="entry name" value="P-loop_NTPase"/>
</dbReference>
<evidence type="ECO:0000256" key="13">
    <source>
        <dbReference type="ARBA" id="ARBA00034617"/>
    </source>
</evidence>
<comment type="miscellaneous">
    <text evidence="15">In the RecBCD complex, RecB has a slow 3'-5' helicase, an exonuclease activity and loads RecA onto ssDNA, RecD has a fast 5'-3' helicase activity, while RecC stimulates the ATPase and processivity of the RecB helicase and contributes to recognition of the Chi site.</text>
</comment>
<name>A0A7M2Y6R7_9FLAO</name>
<sequence>MEEFKVESVDLSGANIIEASAGTGKTFSIAVLVVRLLVEKWIPIEKMLLVTFTESAAAELKERSIKFIREALLEIENSGSSGNEIIKGVVENALNNNQTSADIENRLRKALLNIDNAMMCTIHSFCQQTLNEFAFETNQIFGKELKSDISDIVTKHTNGFRRAVLNIINPELFEISELSNEKILTGIIKNALSGQKLHGDHAEVHSLLEYNQELEKIRDATIEYLQNSKDSMTNTINNYVKKGYGKASALSKIEDNNKLLIYFELDADKIKFDFNDLFPIEIAECKKNKQERDLYSCSTKNVFFQQAIDWILPKVKQELKSKNHFTFDDLIDQLHGSRDKDALKLLMRAKYDAIFLDEFQDTDKKQYAIFKEIFQHDPSKIIFYIGDPKQSIYAWRKADLNTYFEARNAIVSEKRFTMKTNFRSTTNYIDALNKFFLPNTDFDTFENGAVEGHQKIKYEVVKAKQQNAEGLNIDNKLLSPLTIIDGYKSEEEVNAIVRKTIRHLLKGDVTLNKKPLKPSNITILIRTNREGKTLKRILESENIPSVILDDSKVVQSAEANELLFILQAILNPKKAAIQKAFLTSVLGKKVIDLEDIDFDYWVEKFSTYQKNWTKDGIFVALNQVINDFNLIAKNQSDITKGHRILSNIRQLLELLQEKEQNNALTPNEVYFYLYNQTKSVDDTENKELSQRIESDEDAVKIVTIHKSKGLEYDVIIAPYLNLNENEKGEFSSIRIEKEGESDYVFTRKPISDLSLKVQFISQQNQENRRLLYVALTRAKYNAIVISKVGKSTLSNLLAKLQTTNNNIKLYKKEDIVDWNPDPITLQEETIPSSDKTIPKLVFADKNYNKMSYSFLSAHPSKSTKQDGTSYEKSHYDHFVFKDLKKGAQIGNLLHNIFEFINYSDTDNWTEVIRTSVQCFAPSNIEDTVFLENLYQLVHHTVHANLGTDAYGNTFSLQAIERGKRINEIEFNFKIANEFGMMDLESVMMDHSQILTKRSGDVKGMMNGLVDLFFEHEGKYYILDWKSNFLGDSIACYHADQLNESMNESNYHLQYCIYTVAMKRFVESKLGADFDYETHFGGVIYLFLRGVREGQSTGVYVNKLPSNKVEELERIFQLEAVM</sequence>
<keyword evidence="10 15" id="KW-0238">DNA-binding</keyword>
<gene>
    <name evidence="15" type="primary">recB</name>
    <name evidence="19" type="ORF">Q73A0000_05035</name>
</gene>
<dbReference type="PANTHER" id="PTHR11070">
    <property type="entry name" value="UVRD / RECB / PCRA DNA HELICASE FAMILY MEMBER"/>
    <property type="match status" value="1"/>
</dbReference>
<dbReference type="SUPFAM" id="SSF52540">
    <property type="entry name" value="P-loop containing nucleoside triphosphate hydrolases"/>
    <property type="match status" value="1"/>
</dbReference>
<dbReference type="Pfam" id="PF00580">
    <property type="entry name" value="UvrD-helicase"/>
    <property type="match status" value="1"/>
</dbReference>
<dbReference type="GO" id="GO:0003677">
    <property type="term" value="F:DNA binding"/>
    <property type="evidence" value="ECO:0007669"/>
    <property type="project" value="UniProtKB-UniRule"/>
</dbReference>
<keyword evidence="4 15" id="KW-0227">DNA damage</keyword>
<evidence type="ECO:0000256" key="8">
    <source>
        <dbReference type="ARBA" id="ARBA00022840"/>
    </source>
</evidence>
<evidence type="ECO:0000259" key="18">
    <source>
        <dbReference type="PROSITE" id="PS51217"/>
    </source>
</evidence>
<feature type="domain" description="UvrD-like helicase ATP-binding" evidence="17">
    <location>
        <begin position="1"/>
        <end position="425"/>
    </location>
</feature>
<reference evidence="19 20" key="1">
    <citation type="submission" date="2019-05" db="EMBL/GenBank/DDBJ databases">
        <title>Chryseobacterium sp. isolated from King George Island, maritime Antarctica.</title>
        <authorList>
            <person name="Peng X."/>
        </authorList>
    </citation>
    <scope>NUCLEOTIDE SEQUENCE [LARGE SCALE GENOMIC DNA]</scope>
    <source>
        <strain evidence="19 20">7-3A</strain>
    </source>
</reference>
<comment type="domain">
    <text evidence="15">The N-terminal DNA-binding domain is a ssDNA-dependent ATPase and has ATP-dependent 3'-5' helicase function. This domain interacts with RecC.</text>
</comment>
<dbReference type="PROSITE" id="PS51217">
    <property type="entry name" value="UVRD_HELICASE_CTER"/>
    <property type="match status" value="1"/>
</dbReference>
<keyword evidence="11 15" id="KW-0234">DNA repair</keyword>
<comment type="catalytic activity">
    <reaction evidence="15">
        <text>Exonucleolytic cleavage (in the presence of ATP) in either 5'- to 3'- or 3'- to 5'-direction to yield 5'-phosphooligonucleotides.</text>
        <dbReference type="EC" id="3.1.11.5"/>
    </reaction>
</comment>
<evidence type="ECO:0000256" key="11">
    <source>
        <dbReference type="ARBA" id="ARBA00023204"/>
    </source>
</evidence>
<dbReference type="Proteomes" id="UP000594195">
    <property type="component" value="Chromosome"/>
</dbReference>
<dbReference type="PANTHER" id="PTHR11070:SF23">
    <property type="entry name" value="RECBCD ENZYME SUBUNIT RECB"/>
    <property type="match status" value="1"/>
</dbReference>
<dbReference type="Gene3D" id="1.10.3170.10">
    <property type="entry name" value="Recbcd, chain B, domain 2"/>
    <property type="match status" value="1"/>
</dbReference>
<protein>
    <recommendedName>
        <fullName evidence="15">RecBCD enzyme subunit RecB</fullName>
        <ecNumber evidence="15">3.1.11.5</ecNumber>
        <ecNumber evidence="15">5.6.2.4</ecNumber>
    </recommendedName>
    <alternativeName>
        <fullName evidence="15">DNA 3'-5' helicase subunit RecB</fullName>
    </alternativeName>
    <alternativeName>
        <fullName evidence="15">Exonuclease V subunit RecB</fullName>
        <shortName evidence="15">ExoV subunit RecB</shortName>
    </alternativeName>
    <alternativeName>
        <fullName evidence="15">Helicase/nuclease RecBCD subunit RecB</fullName>
    </alternativeName>
</protein>
<dbReference type="GO" id="GO:0043138">
    <property type="term" value="F:3'-5' DNA helicase activity"/>
    <property type="evidence" value="ECO:0007669"/>
    <property type="project" value="UniProtKB-UniRule"/>
</dbReference>
<evidence type="ECO:0000256" key="14">
    <source>
        <dbReference type="ARBA" id="ARBA00048988"/>
    </source>
</evidence>
<dbReference type="InterPro" id="IPR011335">
    <property type="entry name" value="Restrct_endonuc-II-like"/>
</dbReference>
<dbReference type="InterPro" id="IPR014016">
    <property type="entry name" value="UvrD-like_ATP-bd"/>
</dbReference>
<keyword evidence="1 15" id="KW-0540">Nuclease</keyword>
<dbReference type="EC" id="3.1.11.5" evidence="15"/>
<dbReference type="InterPro" id="IPR000212">
    <property type="entry name" value="DNA_helicase_UvrD/REP"/>
</dbReference>
<evidence type="ECO:0000256" key="9">
    <source>
        <dbReference type="ARBA" id="ARBA00022842"/>
    </source>
</evidence>
<dbReference type="InterPro" id="IPR011604">
    <property type="entry name" value="PDDEXK-like_dom_sf"/>
</dbReference>
<organism evidence="19 20">
    <name type="scientific">Kaistella flava</name>
    <name type="common">ex Peng et al. 2021</name>
    <dbReference type="NCBI Taxonomy" id="2038776"/>
    <lineage>
        <taxon>Bacteria</taxon>
        <taxon>Pseudomonadati</taxon>
        <taxon>Bacteroidota</taxon>
        <taxon>Flavobacteriia</taxon>
        <taxon>Flavobacteriales</taxon>
        <taxon>Weeksellaceae</taxon>
        <taxon>Chryseobacterium group</taxon>
        <taxon>Kaistella</taxon>
    </lineage>
</organism>
<dbReference type="InterPro" id="IPR004586">
    <property type="entry name" value="RecB"/>
</dbReference>
<evidence type="ECO:0000256" key="5">
    <source>
        <dbReference type="ARBA" id="ARBA00022801"/>
    </source>
</evidence>
<comment type="catalytic activity">
    <reaction evidence="14 15">
        <text>ATP + H2O = ADP + phosphate + H(+)</text>
        <dbReference type="Rhea" id="RHEA:13065"/>
        <dbReference type="ChEBI" id="CHEBI:15377"/>
        <dbReference type="ChEBI" id="CHEBI:15378"/>
        <dbReference type="ChEBI" id="CHEBI:30616"/>
        <dbReference type="ChEBI" id="CHEBI:43474"/>
        <dbReference type="ChEBI" id="CHEBI:456216"/>
        <dbReference type="EC" id="5.6.2.4"/>
    </reaction>
</comment>
<comment type="similarity">
    <text evidence="15">Belongs to the helicase family. UvrD subfamily.</text>
</comment>
<evidence type="ECO:0000256" key="2">
    <source>
        <dbReference type="ARBA" id="ARBA00022723"/>
    </source>
</evidence>
<keyword evidence="6 15" id="KW-0347">Helicase</keyword>
<dbReference type="GO" id="GO:0000724">
    <property type="term" value="P:double-strand break repair via homologous recombination"/>
    <property type="evidence" value="ECO:0007669"/>
    <property type="project" value="UniProtKB-UniRule"/>
</dbReference>
<dbReference type="Gene3D" id="1.10.486.10">
    <property type="entry name" value="PCRA, domain 4"/>
    <property type="match status" value="1"/>
</dbReference>
<dbReference type="KEGG" id="kfa:Q73A0000_05035"/>
<dbReference type="GO" id="GO:0005524">
    <property type="term" value="F:ATP binding"/>
    <property type="evidence" value="ECO:0007669"/>
    <property type="project" value="UniProtKB-UniRule"/>
</dbReference>
<comment type="cofactor">
    <cofactor evidence="15">
        <name>Mg(2+)</name>
        <dbReference type="ChEBI" id="CHEBI:18420"/>
    </cofactor>
    <text evidence="15">Binds 1 Mg(2+) ion per subunit.</text>
</comment>
<dbReference type="InterPro" id="IPR014017">
    <property type="entry name" value="DNA_helicase_UvrD-like_C"/>
</dbReference>
<evidence type="ECO:0000256" key="10">
    <source>
        <dbReference type="ARBA" id="ARBA00023125"/>
    </source>
</evidence>
<dbReference type="SUPFAM" id="SSF52980">
    <property type="entry name" value="Restriction endonuclease-like"/>
    <property type="match status" value="1"/>
</dbReference>
<keyword evidence="12 15" id="KW-0413">Isomerase</keyword>
<evidence type="ECO:0000256" key="16">
    <source>
        <dbReference type="PROSITE-ProRule" id="PRU00560"/>
    </source>
</evidence>
<feature type="binding site" evidence="15">
    <location>
        <position position="1010"/>
    </location>
    <ligand>
        <name>Mg(2+)</name>
        <dbReference type="ChEBI" id="CHEBI:18420"/>
    </ligand>
</feature>
<dbReference type="AlphaFoldDB" id="A0A7M2Y6R7"/>
<keyword evidence="7 15" id="KW-0269">Exonuclease</keyword>
<dbReference type="CDD" id="cd22352">
    <property type="entry name" value="RecB_C-like"/>
    <property type="match status" value="1"/>
</dbReference>
<dbReference type="EC" id="5.6.2.4" evidence="15"/>
<dbReference type="Pfam" id="PF13361">
    <property type="entry name" value="UvrD_C"/>
    <property type="match status" value="1"/>
</dbReference>
<dbReference type="RefSeq" id="WP_193812991.1">
    <property type="nucleotide sequence ID" value="NZ_CP040442.1"/>
</dbReference>
<keyword evidence="5 15" id="KW-0378">Hydrolase</keyword>
<dbReference type="GO" id="GO:0009338">
    <property type="term" value="C:exodeoxyribonuclease V complex"/>
    <property type="evidence" value="ECO:0007669"/>
    <property type="project" value="TreeGrafter"/>
</dbReference>
<keyword evidence="9 15" id="KW-0460">Magnesium</keyword>
<dbReference type="GO" id="GO:0000287">
    <property type="term" value="F:magnesium ion binding"/>
    <property type="evidence" value="ECO:0007669"/>
    <property type="project" value="UniProtKB-UniRule"/>
</dbReference>
<feature type="region of interest" description="DNA-binding and helicase activity, interacts with RecC" evidence="15">
    <location>
        <begin position="1"/>
        <end position="831"/>
    </location>
</feature>
<accession>A0A7M2Y6R7</accession>
<evidence type="ECO:0000256" key="7">
    <source>
        <dbReference type="ARBA" id="ARBA00022839"/>
    </source>
</evidence>
<feature type="region of interest" description="Nuclease activity, interacts with RecD and RecA" evidence="15">
    <location>
        <begin position="846"/>
        <end position="1121"/>
    </location>
</feature>
<feature type="active site" description="For nuclease activity" evidence="15">
    <location>
        <position position="1023"/>
    </location>
</feature>
<evidence type="ECO:0000256" key="3">
    <source>
        <dbReference type="ARBA" id="ARBA00022741"/>
    </source>
</evidence>
<evidence type="ECO:0000256" key="12">
    <source>
        <dbReference type="ARBA" id="ARBA00023235"/>
    </source>
</evidence>
<comment type="catalytic activity">
    <reaction evidence="13 15">
        <text>Couples ATP hydrolysis with the unwinding of duplex DNA by translocating in the 3'-5' direction.</text>
        <dbReference type="EC" id="5.6.2.4"/>
    </reaction>
</comment>
<keyword evidence="8 15" id="KW-0067">ATP-binding</keyword>
<evidence type="ECO:0000313" key="20">
    <source>
        <dbReference type="Proteomes" id="UP000594195"/>
    </source>
</evidence>
<comment type="function">
    <text evidence="15">A helicase/nuclease that prepares dsDNA breaks (DSB) for recombinational DNA repair. Binds to DSBs and unwinds DNA via a highly rapid and processive ATP-dependent bidirectional helicase activity. Unwinds dsDNA until it encounters a Chi (crossover hotspot instigator) sequence from the 3' direction. Cuts ssDNA a few nucleotides 3' to the Chi site. The properties and activities of the enzyme are changed at Chi. The Chi-altered holoenzyme produces a long 3'-ssDNA overhang and facilitates RecA-binding to the ssDNA for homologous DNA recombination and repair. Holoenzyme degrades any linearized DNA that is unable to undergo homologous recombination. In the holoenzyme this subunit contributes ATPase, 3'-5' helicase, exonuclease activity and loads RecA onto ssDNA.</text>
</comment>
<evidence type="ECO:0000259" key="17">
    <source>
        <dbReference type="PROSITE" id="PS51198"/>
    </source>
</evidence>
<dbReference type="GO" id="GO:0005829">
    <property type="term" value="C:cytosol"/>
    <property type="evidence" value="ECO:0007669"/>
    <property type="project" value="TreeGrafter"/>
</dbReference>
<evidence type="ECO:0000313" key="19">
    <source>
        <dbReference type="EMBL" id="QOW09776.1"/>
    </source>
</evidence>
<keyword evidence="3 15" id="KW-0547">Nucleotide-binding</keyword>
<keyword evidence="2 15" id="KW-0479">Metal-binding</keyword>
<proteinExistence type="inferred from homology"/>
<dbReference type="EMBL" id="CP040442">
    <property type="protein sequence ID" value="QOW09776.1"/>
    <property type="molecule type" value="Genomic_DNA"/>
</dbReference>
<dbReference type="GO" id="GO:0008854">
    <property type="term" value="F:exodeoxyribonuclease V activity"/>
    <property type="evidence" value="ECO:0007669"/>
    <property type="project" value="UniProtKB-EC"/>
</dbReference>
<feature type="domain" description="UvrD-like helicase C-terminal" evidence="18">
    <location>
        <begin position="440"/>
        <end position="709"/>
    </location>
</feature>
<feature type="binding site" evidence="15">
    <location>
        <position position="1023"/>
    </location>
    <ligand>
        <name>Mg(2+)</name>
        <dbReference type="ChEBI" id="CHEBI:18420"/>
    </ligand>
</feature>
<feature type="binding site" evidence="15">
    <location>
        <position position="894"/>
    </location>
    <ligand>
        <name>Mg(2+)</name>
        <dbReference type="ChEBI" id="CHEBI:18420"/>
    </ligand>
</feature>
<evidence type="ECO:0000256" key="6">
    <source>
        <dbReference type="ARBA" id="ARBA00022806"/>
    </source>
</evidence>
<evidence type="ECO:0000256" key="15">
    <source>
        <dbReference type="HAMAP-Rule" id="MF_01485"/>
    </source>
</evidence>